<dbReference type="AlphaFoldDB" id="X1M8S8"/>
<accession>X1M8S8</accession>
<evidence type="ECO:0000256" key="3">
    <source>
        <dbReference type="ARBA" id="ARBA00023026"/>
    </source>
</evidence>
<dbReference type="Pfam" id="PF03534">
    <property type="entry name" value="SpvB"/>
    <property type="match status" value="1"/>
</dbReference>
<dbReference type="InterPro" id="IPR003284">
    <property type="entry name" value="Sal_SpvB"/>
</dbReference>
<evidence type="ECO:0000313" key="5">
    <source>
        <dbReference type="EMBL" id="GAI02769.1"/>
    </source>
</evidence>
<proteinExistence type="predicted"/>
<evidence type="ECO:0000256" key="4">
    <source>
        <dbReference type="SAM" id="MobiDB-lite"/>
    </source>
</evidence>
<keyword evidence="2" id="KW-0964">Secreted</keyword>
<comment type="subcellular location">
    <subcellularLocation>
        <location evidence="1">Secreted</location>
    </subcellularLocation>
</comment>
<feature type="region of interest" description="Disordered" evidence="4">
    <location>
        <begin position="92"/>
        <end position="111"/>
    </location>
</feature>
<gene>
    <name evidence="5" type="ORF">S06H3_22803</name>
</gene>
<organism evidence="5">
    <name type="scientific">marine sediment metagenome</name>
    <dbReference type="NCBI Taxonomy" id="412755"/>
    <lineage>
        <taxon>unclassified sequences</taxon>
        <taxon>metagenomes</taxon>
        <taxon>ecological metagenomes</taxon>
    </lineage>
</organism>
<name>X1M8S8_9ZZZZ</name>
<keyword evidence="3" id="KW-0843">Virulence</keyword>
<reference evidence="5" key="1">
    <citation type="journal article" date="2014" name="Front. Microbiol.">
        <title>High frequency of phylogenetically diverse reductive dehalogenase-homologous genes in deep subseafloor sedimentary metagenomes.</title>
        <authorList>
            <person name="Kawai M."/>
            <person name="Futagami T."/>
            <person name="Toyoda A."/>
            <person name="Takaki Y."/>
            <person name="Nishi S."/>
            <person name="Hori S."/>
            <person name="Arai W."/>
            <person name="Tsubouchi T."/>
            <person name="Morono Y."/>
            <person name="Uchiyama I."/>
            <person name="Ito T."/>
            <person name="Fujiyama A."/>
            <person name="Inagaki F."/>
            <person name="Takami H."/>
        </authorList>
    </citation>
    <scope>NUCLEOTIDE SEQUENCE</scope>
    <source>
        <strain evidence="5">Expedition CK06-06</strain>
    </source>
</reference>
<sequence length="167" mass="17875">MVGESPAEDKDKNGVSPNTVSLPSGPGSIEGLGESFQPMLNTGTARYAVKIAMPPGAAGNTPELILQYDSGLGDGPAGIGWTFGPGSVSRQTDLGIPRYVDGPNELDDDNDGEIDEPDELDRFIGIEDEELVQLADGTYRARIEGTFVRYRRIGDHWEGHLKDGTRA</sequence>
<evidence type="ECO:0000256" key="2">
    <source>
        <dbReference type="ARBA" id="ARBA00022525"/>
    </source>
</evidence>
<protein>
    <submittedName>
        <fullName evidence="5">Uncharacterized protein</fullName>
    </submittedName>
</protein>
<evidence type="ECO:0000256" key="1">
    <source>
        <dbReference type="ARBA" id="ARBA00004613"/>
    </source>
</evidence>
<comment type="caution">
    <text evidence="5">The sequence shown here is derived from an EMBL/GenBank/DDBJ whole genome shotgun (WGS) entry which is preliminary data.</text>
</comment>
<dbReference type="GO" id="GO:0005576">
    <property type="term" value="C:extracellular region"/>
    <property type="evidence" value="ECO:0007669"/>
    <property type="project" value="UniProtKB-SubCell"/>
</dbReference>
<dbReference type="EMBL" id="BARV01012263">
    <property type="protein sequence ID" value="GAI02769.1"/>
    <property type="molecule type" value="Genomic_DNA"/>
</dbReference>
<feature type="region of interest" description="Disordered" evidence="4">
    <location>
        <begin position="1"/>
        <end position="35"/>
    </location>
</feature>
<dbReference type="GO" id="GO:0005737">
    <property type="term" value="C:cytoplasm"/>
    <property type="evidence" value="ECO:0007669"/>
    <property type="project" value="InterPro"/>
</dbReference>